<keyword evidence="2" id="KW-1185">Reference proteome</keyword>
<sequence>MTIFTLARITEFDSTVQEVYKLIRNGKCLLDSFVEEIENTNLEGEIGTIYQIIEDVASGKPHPRCKKLRLGKIKVQAYEAKSKHLRTYFFHENRTGQVIVIGGKKKDQTTDLVRLKEHQQ</sequence>
<reference evidence="1 2" key="1">
    <citation type="submission" date="2021-01" db="EMBL/GenBank/DDBJ databases">
        <title>Chryseolinea sp. Jin1 Genome sequencing and assembly.</title>
        <authorList>
            <person name="Kim I."/>
        </authorList>
    </citation>
    <scope>NUCLEOTIDE SEQUENCE [LARGE SCALE GENOMIC DNA]</scope>
    <source>
        <strain evidence="1 2">Jin1</strain>
    </source>
</reference>
<dbReference type="RefSeq" id="WP_202013775.1">
    <property type="nucleotide sequence ID" value="NZ_JAERRB010000009.1"/>
</dbReference>
<comment type="caution">
    <text evidence="1">The sequence shown here is derived from an EMBL/GenBank/DDBJ whole genome shotgun (WGS) entry which is preliminary data.</text>
</comment>
<name>A0ABS1KXJ8_9BACT</name>
<protein>
    <recommendedName>
        <fullName evidence="3">Addiction module toxin RelE</fullName>
    </recommendedName>
</protein>
<evidence type="ECO:0000313" key="2">
    <source>
        <dbReference type="Proteomes" id="UP000613030"/>
    </source>
</evidence>
<organism evidence="1 2">
    <name type="scientific">Chryseolinea lacunae</name>
    <dbReference type="NCBI Taxonomy" id="2801331"/>
    <lineage>
        <taxon>Bacteria</taxon>
        <taxon>Pseudomonadati</taxon>
        <taxon>Bacteroidota</taxon>
        <taxon>Cytophagia</taxon>
        <taxon>Cytophagales</taxon>
        <taxon>Fulvivirgaceae</taxon>
        <taxon>Chryseolinea</taxon>
    </lineage>
</organism>
<proteinExistence type="predicted"/>
<dbReference type="Proteomes" id="UP000613030">
    <property type="component" value="Unassembled WGS sequence"/>
</dbReference>
<dbReference type="EMBL" id="JAERRB010000009">
    <property type="protein sequence ID" value="MBL0744129.1"/>
    <property type="molecule type" value="Genomic_DNA"/>
</dbReference>
<evidence type="ECO:0008006" key="3">
    <source>
        <dbReference type="Google" id="ProtNLM"/>
    </source>
</evidence>
<evidence type="ECO:0000313" key="1">
    <source>
        <dbReference type="EMBL" id="MBL0744129.1"/>
    </source>
</evidence>
<gene>
    <name evidence="1" type="ORF">JI741_23045</name>
</gene>
<accession>A0ABS1KXJ8</accession>